<keyword evidence="1" id="KW-1133">Transmembrane helix</keyword>
<evidence type="ECO:0000256" key="1">
    <source>
        <dbReference type="SAM" id="Phobius"/>
    </source>
</evidence>
<reference evidence="3" key="1">
    <citation type="submission" date="2018-10" db="EMBL/GenBank/DDBJ databases">
        <authorList>
            <person name="Peiro R."/>
            <person name="Begona"/>
            <person name="Cbmso G."/>
            <person name="Lopez M."/>
            <person name="Gonzalez S."/>
            <person name="Sacristan E."/>
            <person name="Castillo E."/>
        </authorList>
    </citation>
    <scope>NUCLEOTIDE SEQUENCE [LARGE SCALE GENOMIC DNA]</scope>
</reference>
<dbReference type="AlphaFoldDB" id="A0A3S4FBL2"/>
<keyword evidence="3" id="KW-1185">Reference proteome</keyword>
<organism evidence="2 3">
    <name type="scientific">Rhodoplanes serenus</name>
    <dbReference type="NCBI Taxonomy" id="200615"/>
    <lineage>
        <taxon>Bacteria</taxon>
        <taxon>Pseudomonadati</taxon>
        <taxon>Pseudomonadota</taxon>
        <taxon>Alphaproteobacteria</taxon>
        <taxon>Hyphomicrobiales</taxon>
        <taxon>Nitrobacteraceae</taxon>
        <taxon>Rhodoplanes</taxon>
    </lineage>
</organism>
<keyword evidence="1" id="KW-0812">Transmembrane</keyword>
<sequence length="232" mass="24611">MRREPAPWSGRIDRAPQRRPFAWRTLAMPLGALAVALGIAAVLSVVMSRPGRGPAPPPEPSAAEAVRQRFPAEWTATASTEMPAAGPALRTDFSDRFGSPAPPAETAAVPPGGGITAYAPAPAWPTPAPPAETARPRPSNALLNDAQIASIKGRLKLTADQEKLWPPVEAALRGVVWRRAADRRGSATLDVASIERLKAAAGPLMGRLREDQKREVRSLSHVMGLGDIAEKL</sequence>
<gene>
    <name evidence="2" type="ORF">RHODGE_RHODGE_04037</name>
</gene>
<dbReference type="Proteomes" id="UP000289200">
    <property type="component" value="Unassembled WGS sequence"/>
</dbReference>
<name>A0A3S4FBL2_9BRAD</name>
<feature type="transmembrane region" description="Helical" evidence="1">
    <location>
        <begin position="21"/>
        <end position="47"/>
    </location>
</feature>
<dbReference type="EMBL" id="UWOC01000181">
    <property type="protein sequence ID" value="VCU10441.1"/>
    <property type="molecule type" value="Genomic_DNA"/>
</dbReference>
<evidence type="ECO:0000313" key="2">
    <source>
        <dbReference type="EMBL" id="VCU10441.1"/>
    </source>
</evidence>
<accession>A0A3S4FBL2</accession>
<keyword evidence="1" id="KW-0472">Membrane</keyword>
<evidence type="ECO:0000313" key="3">
    <source>
        <dbReference type="Proteomes" id="UP000289200"/>
    </source>
</evidence>
<proteinExistence type="predicted"/>
<dbReference type="RefSeq" id="WP_165364127.1">
    <property type="nucleotide sequence ID" value="NZ_UWOC01000181.1"/>
</dbReference>
<comment type="caution">
    <text evidence="2">The sequence shown here is derived from an EMBL/GenBank/DDBJ whole genome shotgun (WGS) entry which is preliminary data.</text>
</comment>
<protein>
    <submittedName>
        <fullName evidence="2">Uncharacterized protein</fullName>
    </submittedName>
</protein>